<dbReference type="RefSeq" id="WP_155598805.1">
    <property type="nucleotide sequence ID" value="NZ_RCNR01000004.1"/>
</dbReference>
<accession>A0A7X3D0P3</accession>
<dbReference type="GO" id="GO:0016787">
    <property type="term" value="F:hydrolase activity"/>
    <property type="evidence" value="ECO:0007669"/>
    <property type="project" value="UniProtKB-KW"/>
</dbReference>
<evidence type="ECO:0000313" key="2">
    <source>
        <dbReference type="EMBL" id="MUH34820.1"/>
    </source>
</evidence>
<keyword evidence="1" id="KW-1133">Transmembrane helix</keyword>
<evidence type="ECO:0000256" key="1">
    <source>
        <dbReference type="SAM" id="Phobius"/>
    </source>
</evidence>
<dbReference type="AlphaFoldDB" id="A0A7X3D0P3"/>
<organism evidence="2 3">
    <name type="scientific">Zobellia amurskyensis</name>
    <dbReference type="NCBI Taxonomy" id="248905"/>
    <lineage>
        <taxon>Bacteria</taxon>
        <taxon>Pseudomonadati</taxon>
        <taxon>Bacteroidota</taxon>
        <taxon>Flavobacteriia</taxon>
        <taxon>Flavobacteriales</taxon>
        <taxon>Flavobacteriaceae</taxon>
        <taxon>Zobellia</taxon>
    </lineage>
</organism>
<keyword evidence="3" id="KW-1185">Reference proteome</keyword>
<dbReference type="Proteomes" id="UP000540519">
    <property type="component" value="Unassembled WGS sequence"/>
</dbReference>
<dbReference type="EMBL" id="RCNR01000004">
    <property type="protein sequence ID" value="MUH34820.1"/>
    <property type="molecule type" value="Genomic_DNA"/>
</dbReference>
<feature type="transmembrane region" description="Helical" evidence="1">
    <location>
        <begin position="21"/>
        <end position="43"/>
    </location>
</feature>
<dbReference type="CDD" id="cd04690">
    <property type="entry name" value="NUDIX_Hydrolase"/>
    <property type="match status" value="1"/>
</dbReference>
<dbReference type="OrthoDB" id="3532303at2"/>
<protein>
    <submittedName>
        <fullName evidence="2">NUDIX hydrolase</fullName>
    </submittedName>
</protein>
<keyword evidence="1" id="KW-0472">Membrane</keyword>
<reference evidence="2 3" key="1">
    <citation type="journal article" date="2019" name="Mar. Drugs">
        <title>Comparative Genomics and CAZyme Genome Repertoires of Marine Zobellia amurskyensis KMM 3526(T) and Zobellia laminariae KMM 3676(T).</title>
        <authorList>
            <person name="Chernysheva N."/>
            <person name="Bystritskaya E."/>
            <person name="Stenkova A."/>
            <person name="Golovkin I."/>
            <person name="Nedashkovskaya O."/>
            <person name="Isaeva M."/>
        </authorList>
    </citation>
    <scope>NUCLEOTIDE SEQUENCE [LARGE SCALE GENOMIC DNA]</scope>
    <source>
        <strain evidence="2 3">KMM 3526</strain>
    </source>
</reference>
<proteinExistence type="predicted"/>
<sequence length="271" mass="30695">MILKKRTYRLDKPVNPFIGALLFLISIVLLLITGPLGFVYGIFHSLFTRGIKGVGEYLLKIAISIDQLGNVMMQHLMNILWTNKNGYKFGNRDETISSALGRNKKLGTLTAAGRLIDKILDIIDPNHSLNSIDYYVEPSEDIIDHLAWIHIEDGQILCLKKVNKDFYFIPKGMRIIGDTDAQTLVQSTKKIFNIDIDIPSMEFVGIFEAQAHRKKPGILSRMTCYTAIHKGKLQPDSQIYEVAWLSYADKENLSEVDQLIFDVLHQNGELA</sequence>
<evidence type="ECO:0000313" key="3">
    <source>
        <dbReference type="Proteomes" id="UP000540519"/>
    </source>
</evidence>
<dbReference type="InterPro" id="IPR015797">
    <property type="entry name" value="NUDIX_hydrolase-like_dom_sf"/>
</dbReference>
<gene>
    <name evidence="2" type="ORF">D9O36_03105</name>
</gene>
<keyword evidence="1" id="KW-0812">Transmembrane</keyword>
<dbReference type="Gene3D" id="3.90.79.10">
    <property type="entry name" value="Nucleoside Triphosphate Pyrophosphohydrolase"/>
    <property type="match status" value="1"/>
</dbReference>
<comment type="caution">
    <text evidence="2">The sequence shown here is derived from an EMBL/GenBank/DDBJ whole genome shotgun (WGS) entry which is preliminary data.</text>
</comment>
<dbReference type="SUPFAM" id="SSF55811">
    <property type="entry name" value="Nudix"/>
    <property type="match status" value="1"/>
</dbReference>
<name>A0A7X3D0P3_9FLAO</name>
<keyword evidence="2" id="KW-0378">Hydrolase</keyword>